<keyword evidence="3 4" id="KW-0175">Coiled coil</keyword>
<evidence type="ECO:0000256" key="3">
    <source>
        <dbReference type="ARBA" id="ARBA00023054"/>
    </source>
</evidence>
<name>B8D146_HALOH</name>
<dbReference type="RefSeq" id="WP_012635203.1">
    <property type="nucleotide sequence ID" value="NC_011899.1"/>
</dbReference>
<dbReference type="SUPFAM" id="SSF111369">
    <property type="entry name" value="HlyD-like secretion proteins"/>
    <property type="match status" value="2"/>
</dbReference>
<keyword evidence="9" id="KW-1185">Reference proteome</keyword>
<dbReference type="PANTHER" id="PTHR32347:SF14">
    <property type="entry name" value="EFFLUX SYSTEM COMPONENT YKNX-RELATED"/>
    <property type="match status" value="1"/>
</dbReference>
<comment type="similarity">
    <text evidence="2">Belongs to the membrane fusion protein (MFP) (TC 8.A.1) family.</text>
</comment>
<dbReference type="EMBL" id="CP001098">
    <property type="protein sequence ID" value="ACL69015.1"/>
    <property type="molecule type" value="Genomic_DNA"/>
</dbReference>
<dbReference type="InterPro" id="IPR050465">
    <property type="entry name" value="UPF0194_transport"/>
</dbReference>
<proteinExistence type="inferred from homology"/>
<dbReference type="InterPro" id="IPR058637">
    <property type="entry name" value="YknX-like_C"/>
</dbReference>
<dbReference type="GO" id="GO:0022857">
    <property type="term" value="F:transmembrane transporter activity"/>
    <property type="evidence" value="ECO:0007669"/>
    <property type="project" value="InterPro"/>
</dbReference>
<dbReference type="Pfam" id="PF25917">
    <property type="entry name" value="BSH_RND"/>
    <property type="match status" value="1"/>
</dbReference>
<dbReference type="eggNOG" id="COG0845">
    <property type="taxonomic scope" value="Bacteria"/>
</dbReference>
<dbReference type="STRING" id="373903.Hore_02540"/>
<evidence type="ECO:0000256" key="1">
    <source>
        <dbReference type="ARBA" id="ARBA00004196"/>
    </source>
</evidence>
<dbReference type="GO" id="GO:0016020">
    <property type="term" value="C:membrane"/>
    <property type="evidence" value="ECO:0007669"/>
    <property type="project" value="InterPro"/>
</dbReference>
<comment type="subcellular location">
    <subcellularLocation>
        <location evidence="1">Cell envelope</location>
    </subcellularLocation>
</comment>
<evidence type="ECO:0000259" key="6">
    <source>
        <dbReference type="Pfam" id="PF25989"/>
    </source>
</evidence>
<evidence type="ECO:0000256" key="2">
    <source>
        <dbReference type="ARBA" id="ARBA00009477"/>
    </source>
</evidence>
<protein>
    <submittedName>
        <fullName evidence="8">Efflux transporter, RND family, MFP subunit</fullName>
    </submittedName>
</protein>
<feature type="domain" description="YknX-like C-terminal permuted SH3-like" evidence="6">
    <location>
        <begin position="404"/>
        <end position="464"/>
    </location>
</feature>
<feature type="domain" description="YknX-like beta-barrel" evidence="7">
    <location>
        <begin position="324"/>
        <end position="396"/>
    </location>
</feature>
<sequence length="481" mass="53672">MKKKIIILILIVAVIGSSIYMMNKKGGSKQVAGNVKLVKTVEAKPGEIMTRVLADGNVTFENDRDIKVKVSGLVERVYIEEGDEVAEGEKIIKIDGDPLRDNLELARLSLKEASKNYETLVSNFKKQDKINELKLKEARQNLELARLSLNKEKESLEYKLKTLQDKIDDAKKALDEARKEWEKQKYLFQNKAVAEKAVKNAEKAYQTAQDNYEDLKEELKYLEQKTIPRTIELANLEVGKAENSLELLKNSLEKSNITENDLELARIKIDRAKKNIADIKEDLNRLETLAPITGTIVSLEIREGDKVVEGTTVGKIADLESLLIEVMVDEVDVNEVAVGQSVTLTSDSFEDKLTGEVIKIDPVATKVGNLNKYRTQIVVSDPEGVLKPGMFVNAEIVTSYKNNVITLPPLAVLGDEDKYVYVVEDGKAVKRPVELGLQNLTKVEVKGVKAGERVIIGPFTVLKDLEPGTPVSDVTERKKDK</sequence>
<dbReference type="InterPro" id="IPR058625">
    <property type="entry name" value="MdtA-like_BSH"/>
</dbReference>
<evidence type="ECO:0000313" key="8">
    <source>
        <dbReference type="EMBL" id="ACL69015.1"/>
    </source>
</evidence>
<evidence type="ECO:0000259" key="7">
    <source>
        <dbReference type="Pfam" id="PF25990"/>
    </source>
</evidence>
<dbReference type="AlphaFoldDB" id="B8D146"/>
<dbReference type="InterPro" id="IPR006143">
    <property type="entry name" value="RND_pump_MFP"/>
</dbReference>
<dbReference type="InterPro" id="IPR058636">
    <property type="entry name" value="Beta-barrel_YknX"/>
</dbReference>
<evidence type="ECO:0000256" key="4">
    <source>
        <dbReference type="SAM" id="Coils"/>
    </source>
</evidence>
<dbReference type="Gene3D" id="1.10.287.470">
    <property type="entry name" value="Helix hairpin bin"/>
    <property type="match status" value="1"/>
</dbReference>
<evidence type="ECO:0000313" key="9">
    <source>
        <dbReference type="Proteomes" id="UP000000719"/>
    </source>
</evidence>
<dbReference type="Proteomes" id="UP000000719">
    <property type="component" value="Chromosome"/>
</dbReference>
<gene>
    <name evidence="8" type="ordered locus">Hore_02540</name>
</gene>
<dbReference type="GO" id="GO:0030313">
    <property type="term" value="C:cell envelope"/>
    <property type="evidence" value="ECO:0007669"/>
    <property type="project" value="UniProtKB-SubCell"/>
</dbReference>
<dbReference type="Pfam" id="PF25990">
    <property type="entry name" value="Beta-barrel_YknX"/>
    <property type="match status" value="1"/>
</dbReference>
<dbReference type="PRINTS" id="PR01490">
    <property type="entry name" value="RTXTOXIND"/>
</dbReference>
<organism evidence="8 9">
    <name type="scientific">Halothermothrix orenii (strain H 168 / OCM 544 / DSM 9562)</name>
    <dbReference type="NCBI Taxonomy" id="373903"/>
    <lineage>
        <taxon>Bacteria</taxon>
        <taxon>Bacillati</taxon>
        <taxon>Bacillota</taxon>
        <taxon>Clostridia</taxon>
        <taxon>Halanaerobiales</taxon>
        <taxon>Halothermotrichaceae</taxon>
        <taxon>Halothermothrix</taxon>
    </lineage>
</organism>
<dbReference type="Pfam" id="PF25989">
    <property type="entry name" value="YknX_C"/>
    <property type="match status" value="1"/>
</dbReference>
<dbReference type="Gene3D" id="2.40.50.100">
    <property type="match status" value="1"/>
</dbReference>
<accession>B8D146</accession>
<dbReference type="NCBIfam" id="TIGR01730">
    <property type="entry name" value="RND_mfp"/>
    <property type="match status" value="1"/>
</dbReference>
<reference evidence="8 9" key="1">
    <citation type="journal article" date="2009" name="PLoS ONE">
        <title>Genome analysis of the anaerobic thermohalophilic bacterium Halothermothrix orenii.</title>
        <authorList>
            <person name="Mavromatis K."/>
            <person name="Ivanova N."/>
            <person name="Anderson I."/>
            <person name="Lykidis A."/>
            <person name="Hooper S.D."/>
            <person name="Sun H."/>
            <person name="Kunin V."/>
            <person name="Lapidus A."/>
            <person name="Hugenholtz P."/>
            <person name="Patel B."/>
            <person name="Kyrpides N.C."/>
        </authorList>
    </citation>
    <scope>NUCLEOTIDE SEQUENCE [LARGE SCALE GENOMIC DNA]</scope>
    <source>
        <strain evidence="9">H 168 / OCM 544 / DSM 9562</strain>
    </source>
</reference>
<dbReference type="HOGENOM" id="CLU_018816_14_5_9"/>
<feature type="domain" description="Multidrug resistance protein MdtA-like barrel-sandwich hybrid" evidence="5">
    <location>
        <begin position="65"/>
        <end position="315"/>
    </location>
</feature>
<feature type="coiled-coil region" evidence="4">
    <location>
        <begin position="130"/>
        <end position="289"/>
    </location>
</feature>
<dbReference type="PANTHER" id="PTHR32347">
    <property type="entry name" value="EFFLUX SYSTEM COMPONENT YKNX-RELATED"/>
    <property type="match status" value="1"/>
</dbReference>
<dbReference type="Gene3D" id="6.20.50.140">
    <property type="match status" value="1"/>
</dbReference>
<dbReference type="Gene3D" id="2.40.30.170">
    <property type="match status" value="1"/>
</dbReference>
<dbReference type="OrthoDB" id="9810430at2"/>
<evidence type="ECO:0000259" key="5">
    <source>
        <dbReference type="Pfam" id="PF25917"/>
    </source>
</evidence>
<dbReference type="KEGG" id="hor:Hore_02540"/>